<keyword evidence="1" id="KW-0175">Coiled coil</keyword>
<dbReference type="HOGENOM" id="CLU_1093571_0_0_6"/>
<dbReference type="OrthoDB" id="9923260at2"/>
<dbReference type="KEGG" id="pseo:OM33_17610"/>
<feature type="coiled-coil region" evidence="1">
    <location>
        <begin position="183"/>
        <end position="231"/>
    </location>
</feature>
<sequence length="254" mass="26566">MNGLVLDGPRINTMQPQVVSGENNVDKPQHNCGVNANDAAQRYEPLSLDCEVVKNAETLAFDLTASANSATKMAQLFLQLVQSLREAAENRAEVIIQQMETQVEVKRDSAETIATEAKDAKDKGDEAVHQQRIAAAINIGGAVCGGLAGAGASKFAGAQAGAAVSSLVTTGSGGSAGFASAEAANQNNKVTEIQEKSKAEQTENDATAQQAAALQQRAQNWEGTLNDIQAALLSLAKELFSQEPNTARNMGNNI</sequence>
<keyword evidence="3" id="KW-1185">Reference proteome</keyword>
<proteinExistence type="predicted"/>
<evidence type="ECO:0000313" key="2">
    <source>
        <dbReference type="EMBL" id="AIY66908.1"/>
    </source>
</evidence>
<evidence type="ECO:0000313" key="3">
    <source>
        <dbReference type="Proteomes" id="UP000030341"/>
    </source>
</evidence>
<dbReference type="AlphaFoldDB" id="A0A0A7EK29"/>
<gene>
    <name evidence="2" type="ORF">OM33_17610</name>
</gene>
<name>A0A0A7EK29_9GAMM</name>
<organism evidence="2 3">
    <name type="scientific">Pseudoalteromonas piratica</name>
    <dbReference type="NCBI Taxonomy" id="1348114"/>
    <lineage>
        <taxon>Bacteria</taxon>
        <taxon>Pseudomonadati</taxon>
        <taxon>Pseudomonadota</taxon>
        <taxon>Gammaproteobacteria</taxon>
        <taxon>Alteromonadales</taxon>
        <taxon>Pseudoalteromonadaceae</taxon>
        <taxon>Pseudoalteromonas</taxon>
    </lineage>
</organism>
<protein>
    <submittedName>
        <fullName evidence="2">Uncharacterized protein</fullName>
    </submittedName>
</protein>
<dbReference type="STRING" id="1348114.OM33_17610"/>
<dbReference type="eggNOG" id="ENOG5033QSJ">
    <property type="taxonomic scope" value="Bacteria"/>
</dbReference>
<dbReference type="EMBL" id="CP009889">
    <property type="protein sequence ID" value="AIY66908.1"/>
    <property type="molecule type" value="Genomic_DNA"/>
</dbReference>
<dbReference type="RefSeq" id="WP_040135528.1">
    <property type="nucleotide sequence ID" value="NZ_CP009889.1"/>
</dbReference>
<accession>A0A0A7EK29</accession>
<reference evidence="2 3" key="1">
    <citation type="submission" date="2014-11" db="EMBL/GenBank/DDBJ databases">
        <title>Complete Genome Sequence of Pseudoalteromonas sp. Strain OCN003 Isolated from Kaneohe Bay, Oahu, Hawaii.</title>
        <authorList>
            <person name="Beurmann S."/>
            <person name="Videau P."/>
            <person name="Ushijima B."/>
            <person name="Smith A.M."/>
            <person name="Aeby G.S."/>
            <person name="Callahan S.M."/>
            <person name="Belcaid M."/>
        </authorList>
    </citation>
    <scope>NUCLEOTIDE SEQUENCE [LARGE SCALE GENOMIC DNA]</scope>
    <source>
        <strain evidence="2 3">OCN003</strain>
    </source>
</reference>
<evidence type="ECO:0000256" key="1">
    <source>
        <dbReference type="SAM" id="Coils"/>
    </source>
</evidence>
<dbReference type="Proteomes" id="UP000030341">
    <property type="component" value="Chromosome 2"/>
</dbReference>